<dbReference type="InterPro" id="IPR011147">
    <property type="entry name" value="Bifunc_Aspkin/hSer_DH"/>
</dbReference>
<comment type="caution">
    <text evidence="29">The sequence shown here is derived from an EMBL/GenBank/DDBJ whole genome shotgun (WGS) entry which is preliminary data.</text>
</comment>
<dbReference type="InterPro" id="IPR036291">
    <property type="entry name" value="NAD(P)-bd_dom_sf"/>
</dbReference>
<dbReference type="EC" id="2.7.2.4" evidence="29"/>
<comment type="catalytic activity">
    <reaction evidence="27">
        <text>L-homoserine + NAD(+) = L-aspartate 4-semialdehyde + NADH + H(+)</text>
        <dbReference type="Rhea" id="RHEA:15757"/>
        <dbReference type="ChEBI" id="CHEBI:15378"/>
        <dbReference type="ChEBI" id="CHEBI:57476"/>
        <dbReference type="ChEBI" id="CHEBI:57540"/>
        <dbReference type="ChEBI" id="CHEBI:57945"/>
        <dbReference type="ChEBI" id="CHEBI:537519"/>
        <dbReference type="EC" id="1.1.1.3"/>
    </reaction>
    <physiologicalReaction direction="right-to-left" evidence="27">
        <dbReference type="Rhea" id="RHEA:15759"/>
    </physiologicalReaction>
</comment>
<comment type="catalytic activity">
    <reaction evidence="25">
        <text>L-aspartate + ATP = 4-phospho-L-aspartate + ADP</text>
        <dbReference type="Rhea" id="RHEA:23776"/>
        <dbReference type="ChEBI" id="CHEBI:29991"/>
        <dbReference type="ChEBI" id="CHEBI:30616"/>
        <dbReference type="ChEBI" id="CHEBI:57535"/>
        <dbReference type="ChEBI" id="CHEBI:456216"/>
        <dbReference type="EC" id="2.7.2.4"/>
    </reaction>
    <physiologicalReaction direction="left-to-right" evidence="25">
        <dbReference type="Rhea" id="RHEA:23777"/>
    </physiologicalReaction>
</comment>
<dbReference type="EC" id="1.1.1.3" evidence="29"/>
<evidence type="ECO:0000256" key="5">
    <source>
        <dbReference type="ARBA" id="ARBA00005062"/>
    </source>
</evidence>
<dbReference type="Pfam" id="PF22468">
    <property type="entry name" value="ACT_9"/>
    <property type="match status" value="2"/>
</dbReference>
<organism evidence="29 31">
    <name type="scientific">Formosa algae</name>
    <dbReference type="NCBI Taxonomy" id="225843"/>
    <lineage>
        <taxon>Bacteria</taxon>
        <taxon>Pseudomonadati</taxon>
        <taxon>Bacteroidota</taxon>
        <taxon>Flavobacteriia</taxon>
        <taxon>Flavobacteriales</taxon>
        <taxon>Flavobacteriaceae</taxon>
        <taxon>Formosa</taxon>
    </lineage>
</organism>
<dbReference type="Proteomes" id="UP001231587">
    <property type="component" value="Unassembled WGS sequence"/>
</dbReference>
<dbReference type="InterPro" id="IPR001048">
    <property type="entry name" value="Asp/Glu/Uridylate_kinase"/>
</dbReference>
<dbReference type="CDD" id="cd04243">
    <property type="entry name" value="AAK_AK-HSDH-like"/>
    <property type="match status" value="1"/>
</dbReference>
<dbReference type="PANTHER" id="PTHR43070">
    <property type="match status" value="1"/>
</dbReference>
<dbReference type="InterPro" id="IPR049638">
    <property type="entry name" value="AK-HD"/>
</dbReference>
<comment type="similarity">
    <text evidence="8">In the N-terminal section; belongs to the aspartokinase family.</text>
</comment>
<evidence type="ECO:0000256" key="20">
    <source>
        <dbReference type="ARBA" id="ARBA00023053"/>
    </source>
</evidence>
<reference evidence="29" key="1">
    <citation type="submission" date="2021-03" db="EMBL/GenBank/DDBJ databases">
        <title>Genomic Encyclopedia of Type Strains, Phase IV (KMG-IV): sequencing the most valuable type-strain genomes for metagenomic binning, comparative biology and taxonomic classification.</title>
        <authorList>
            <person name="Goeker M."/>
        </authorList>
    </citation>
    <scope>NUCLEOTIDE SEQUENCE</scope>
    <source>
        <strain evidence="29">DSM 15523</strain>
        <strain evidence="30 32">DSM 16476</strain>
    </source>
</reference>
<dbReference type="NCBIfam" id="TIGR00657">
    <property type="entry name" value="asp_kinases"/>
    <property type="match status" value="1"/>
</dbReference>
<evidence type="ECO:0000313" key="29">
    <source>
        <dbReference type="EMBL" id="MBP1840819.1"/>
    </source>
</evidence>
<dbReference type="GO" id="GO:0009086">
    <property type="term" value="P:methionine biosynthetic process"/>
    <property type="evidence" value="ECO:0007669"/>
    <property type="project" value="UniProtKB-KW"/>
</dbReference>
<sequence>MKVLKFGGTSVGSSKNITNVVSILTKYAQTDKVICVVSAVGGITDKLLEAGQLAQSKNSAYAEAFTNIKEIHISIIKELIPNNNEAVIEYVNTKLDALKNLLDGIFLINELSPKTSDKLVSFGELLSSYIIGETLKSKGANAERKNSQELITTNSNFTKAEVNYKVTNANIQEYFKTSTFDITILPGFISKSVTGEITTLGRGGSDFTAAIVAAALEVDQLEIWTDVSGMYTANPKMVKQALPINKLSYQEAMELSHFGAKVLYPPTVQPVLSLQIPIHIKNTLEPDAVGTIISKDGSNVNNAAKGITNISNVALLTLQGNGMVGIPGFSRRLFQTLAQEKINVILITQASSEHSICFGIDDKDAISAKSAIDAEFENEISLKKIDPILVESNLSIIALIGDSMKSHQGISGKMFSALGKNNINIRAIAQGASERNISAIISQNDVKKALNILHEVFFEGNIKQLNVFITGVGNVGERLVEQIKQQRKYLKENLKINLRVAGLSNSRKMIFDTDGLSLKNWKEQLAEGKDATLEGFYESVKQLNLRNSVFVDVTANKDVADLYAMYLKQSIAVVACNKIACSSKLEKYKELKQLSFKYNAPYLFETNVGAGLPVIDTLNNLIASGDKVTSIQAVLSGSLNFVFNNFNDTTKFYDVVKQAAAEGYTEPDPRIDLSGVDVARKILILARESGTEMDLEDIENTSFLSEAGVKSDTVADFYETLIADEAHYQKLYASAKANNSQLKYVAEFNNGEAKVGLKEIPEGHPFYNLEGKDNIVMFYTQRYPEQPMIIKGAGAGAEVTASGLFADIIRIGNN</sequence>
<evidence type="ECO:0000256" key="7">
    <source>
        <dbReference type="ARBA" id="ARBA00007952"/>
    </source>
</evidence>
<dbReference type="FunFam" id="3.30.360.10:FF:000006">
    <property type="entry name" value="Bifunctional aspartokinase/homoserine dehydrogenase"/>
    <property type="match status" value="1"/>
</dbReference>
<evidence type="ECO:0000256" key="13">
    <source>
        <dbReference type="ARBA" id="ARBA00022723"/>
    </source>
</evidence>
<dbReference type="InterPro" id="IPR042199">
    <property type="entry name" value="AsparK_Bifunc_asparK/hSer_DH"/>
</dbReference>
<dbReference type="SUPFAM" id="SSF55347">
    <property type="entry name" value="Glyceraldehyde-3-phosphate dehydrogenase-like, C-terminal domain"/>
    <property type="match status" value="1"/>
</dbReference>
<accession>A0A9X0YLH8</accession>
<dbReference type="CDD" id="cd04922">
    <property type="entry name" value="ACT_AKi-HSDH-ThrA_2"/>
    <property type="match status" value="1"/>
</dbReference>
<dbReference type="PIRSF" id="PIRSF000727">
    <property type="entry name" value="ThrA"/>
    <property type="match status" value="1"/>
</dbReference>
<dbReference type="OrthoDB" id="9799110at2"/>
<evidence type="ECO:0000256" key="24">
    <source>
        <dbReference type="ARBA" id="ARBA00044938"/>
    </source>
</evidence>
<gene>
    <name evidence="29" type="ORF">J2Z56_002750</name>
    <name evidence="30" type="ORF">J2Z57_002737</name>
</gene>
<comment type="catalytic activity">
    <reaction evidence="26">
        <text>L-homoserine + NADP(+) = L-aspartate 4-semialdehyde + NADPH + H(+)</text>
        <dbReference type="Rhea" id="RHEA:15761"/>
        <dbReference type="ChEBI" id="CHEBI:15378"/>
        <dbReference type="ChEBI" id="CHEBI:57476"/>
        <dbReference type="ChEBI" id="CHEBI:57783"/>
        <dbReference type="ChEBI" id="CHEBI:58349"/>
        <dbReference type="ChEBI" id="CHEBI:537519"/>
        <dbReference type="EC" id="1.1.1.3"/>
    </reaction>
    <physiologicalReaction direction="right-to-left" evidence="26">
        <dbReference type="Rhea" id="RHEA:15763"/>
    </physiologicalReaction>
</comment>
<evidence type="ECO:0000256" key="19">
    <source>
        <dbReference type="ARBA" id="ARBA00023027"/>
    </source>
</evidence>
<dbReference type="InterPro" id="IPR036393">
    <property type="entry name" value="AceGlu_kinase-like_sf"/>
</dbReference>
<evidence type="ECO:0000256" key="10">
    <source>
        <dbReference type="ARBA" id="ARBA00022605"/>
    </source>
</evidence>
<dbReference type="InterPro" id="IPR045865">
    <property type="entry name" value="ACT-like_dom_sf"/>
</dbReference>
<dbReference type="SUPFAM" id="SSF55021">
    <property type="entry name" value="ACT-like"/>
    <property type="match status" value="2"/>
</dbReference>
<evidence type="ECO:0000313" key="30">
    <source>
        <dbReference type="EMBL" id="MDQ0336284.1"/>
    </source>
</evidence>
<dbReference type="AlphaFoldDB" id="A0A9X0YLH8"/>
<evidence type="ECO:0000313" key="31">
    <source>
        <dbReference type="Proteomes" id="UP001138672"/>
    </source>
</evidence>
<dbReference type="CDD" id="cd04921">
    <property type="entry name" value="ACT_AKi-HSDH-ThrA-like_1"/>
    <property type="match status" value="1"/>
</dbReference>
<evidence type="ECO:0000313" key="32">
    <source>
        <dbReference type="Proteomes" id="UP001231587"/>
    </source>
</evidence>
<evidence type="ECO:0000256" key="21">
    <source>
        <dbReference type="ARBA" id="ARBA00023154"/>
    </source>
</evidence>
<dbReference type="Gene3D" id="3.40.1160.10">
    <property type="entry name" value="Acetylglutamate kinase-like"/>
    <property type="match status" value="1"/>
</dbReference>
<comment type="pathway">
    <text evidence="6">Amino-acid biosynthesis; L-threonine biosynthesis; L-threonine from L-aspartate: step 1/5.</text>
</comment>
<evidence type="ECO:0000256" key="25">
    <source>
        <dbReference type="ARBA" id="ARBA00048561"/>
    </source>
</evidence>
<keyword evidence="11 29" id="KW-0808">Transferase</keyword>
<comment type="pathway">
    <text evidence="5">Amino-acid biosynthesis; L-methionine biosynthesis via de novo pathway; L-homoserine from L-aspartate: step 3/3.</text>
</comment>
<dbReference type="GO" id="GO:0009090">
    <property type="term" value="P:homoserine biosynthetic process"/>
    <property type="evidence" value="ECO:0007669"/>
    <property type="project" value="UniProtKB-ARBA"/>
</dbReference>
<dbReference type="Gene3D" id="3.30.2130.10">
    <property type="entry name" value="VC0802-like"/>
    <property type="match status" value="1"/>
</dbReference>
<dbReference type="GO" id="GO:0004412">
    <property type="term" value="F:homoserine dehydrogenase activity"/>
    <property type="evidence" value="ECO:0007669"/>
    <property type="project" value="UniProtKB-EC"/>
</dbReference>
<dbReference type="InterPro" id="IPR001342">
    <property type="entry name" value="HDH_cat"/>
</dbReference>
<feature type="domain" description="ACT" evidence="28">
    <location>
        <begin position="399"/>
        <end position="477"/>
    </location>
</feature>
<dbReference type="Gene3D" id="3.30.360.10">
    <property type="entry name" value="Dihydrodipicolinate Reductase, domain 2"/>
    <property type="match status" value="1"/>
</dbReference>
<dbReference type="InterPro" id="IPR002912">
    <property type="entry name" value="ACT_dom"/>
</dbReference>
<dbReference type="PANTHER" id="PTHR43070:SF5">
    <property type="entry name" value="HOMOSERINE DEHYDROGENASE"/>
    <property type="match status" value="1"/>
</dbReference>
<evidence type="ECO:0000256" key="6">
    <source>
        <dbReference type="ARBA" id="ARBA00005139"/>
    </source>
</evidence>
<evidence type="ECO:0000256" key="14">
    <source>
        <dbReference type="ARBA" id="ARBA00022741"/>
    </source>
</evidence>
<dbReference type="InterPro" id="IPR019811">
    <property type="entry name" value="HDH_CS"/>
</dbReference>
<dbReference type="Pfam" id="PF03447">
    <property type="entry name" value="NAD_binding_3"/>
    <property type="match status" value="1"/>
</dbReference>
<evidence type="ECO:0000256" key="12">
    <source>
        <dbReference type="ARBA" id="ARBA00022697"/>
    </source>
</evidence>
<dbReference type="GO" id="GO:0009088">
    <property type="term" value="P:threonine biosynthetic process"/>
    <property type="evidence" value="ECO:0007669"/>
    <property type="project" value="UniProtKB-KW"/>
</dbReference>
<evidence type="ECO:0000256" key="1">
    <source>
        <dbReference type="ARBA" id="ARBA00001920"/>
    </source>
</evidence>
<evidence type="ECO:0000256" key="11">
    <source>
        <dbReference type="ARBA" id="ARBA00022679"/>
    </source>
</evidence>
<keyword evidence="15" id="KW-0418">Kinase</keyword>
<feature type="domain" description="ACT" evidence="28">
    <location>
        <begin position="318"/>
        <end position="387"/>
    </location>
</feature>
<keyword evidence="22" id="KW-0486">Methionine biosynthesis</keyword>
<evidence type="ECO:0000256" key="18">
    <source>
        <dbReference type="ARBA" id="ARBA00023002"/>
    </source>
</evidence>
<comment type="cofactor">
    <cofactor evidence="1">
        <name>a metal cation</name>
        <dbReference type="ChEBI" id="CHEBI:25213"/>
    </cofactor>
</comment>
<dbReference type="GO" id="GO:0009089">
    <property type="term" value="P:lysine biosynthetic process via diaminopimelate"/>
    <property type="evidence" value="ECO:0007669"/>
    <property type="project" value="UniProtKB-ARBA"/>
</dbReference>
<keyword evidence="18 29" id="KW-0560">Oxidoreductase</keyword>
<comment type="pathway">
    <text evidence="3">Amino-acid biosynthesis; L-methionine biosynthesis via de novo pathway; L-homoserine from L-aspartate: step 1/3.</text>
</comment>
<dbReference type="Pfam" id="PF00696">
    <property type="entry name" value="AA_kinase"/>
    <property type="match status" value="1"/>
</dbReference>
<evidence type="ECO:0000256" key="15">
    <source>
        <dbReference type="ARBA" id="ARBA00022777"/>
    </source>
</evidence>
<dbReference type="Proteomes" id="UP001138672">
    <property type="component" value="Unassembled WGS sequence"/>
</dbReference>
<keyword evidence="23" id="KW-0511">Multifunctional enzyme</keyword>
<dbReference type="FunFam" id="3.30.2130.10:FF:000001">
    <property type="entry name" value="Bifunctional aspartokinase/homoserine dehydrogenase"/>
    <property type="match status" value="1"/>
</dbReference>
<evidence type="ECO:0000256" key="27">
    <source>
        <dbReference type="ARBA" id="ARBA00049031"/>
    </source>
</evidence>
<keyword evidence="21" id="KW-0457">Lysine biosynthesis</keyword>
<evidence type="ECO:0000256" key="9">
    <source>
        <dbReference type="ARBA" id="ARBA00011881"/>
    </source>
</evidence>
<dbReference type="InterPro" id="IPR054352">
    <property type="entry name" value="ACT_Aspartokinase"/>
</dbReference>
<dbReference type="SUPFAM" id="SSF51735">
    <property type="entry name" value="NAD(P)-binding Rossmann-fold domains"/>
    <property type="match status" value="1"/>
</dbReference>
<evidence type="ECO:0000256" key="2">
    <source>
        <dbReference type="ARBA" id="ARBA00004766"/>
    </source>
</evidence>
<comment type="pathway">
    <text evidence="2">Amino-acid biosynthesis; L-lysine biosynthesis via DAP pathway; (S)-tetrahydrodipicolinate from L-aspartate: step 1/4.</text>
</comment>
<keyword evidence="17" id="KW-0521">NADP</keyword>
<dbReference type="Gene3D" id="1.20.120.1320">
    <property type="entry name" value="Aspartokinase, catalytic domain"/>
    <property type="match status" value="1"/>
</dbReference>
<keyword evidence="10" id="KW-0028">Amino-acid biosynthesis</keyword>
<dbReference type="InterPro" id="IPR001341">
    <property type="entry name" value="Asp_kinase"/>
</dbReference>
<dbReference type="GO" id="GO:0005524">
    <property type="term" value="F:ATP binding"/>
    <property type="evidence" value="ECO:0007669"/>
    <property type="project" value="UniProtKB-KW"/>
</dbReference>
<name>A0A9X0YLH8_9FLAO</name>
<comment type="function">
    <text evidence="24">Bifunctional aspartate kinase and homoserine dehydrogenase that catalyzes the first and the third steps toward the synthesis of lysine, methionine and threonine from aspartate.</text>
</comment>
<dbReference type="EMBL" id="JAGGJQ010000008">
    <property type="protein sequence ID" value="MBP1840819.1"/>
    <property type="molecule type" value="Genomic_DNA"/>
</dbReference>
<evidence type="ECO:0000256" key="3">
    <source>
        <dbReference type="ARBA" id="ARBA00004986"/>
    </source>
</evidence>
<evidence type="ECO:0000256" key="23">
    <source>
        <dbReference type="ARBA" id="ARBA00023268"/>
    </source>
</evidence>
<protein>
    <submittedName>
        <fullName evidence="29">Aspartokinase/homoserine dehydrogenase 1</fullName>
        <ecNumber evidence="29">1.1.1.3</ecNumber>
        <ecNumber evidence="29">2.7.2.4</ecNumber>
    </submittedName>
</protein>
<dbReference type="RefSeq" id="WP_057781667.1">
    <property type="nucleotide sequence ID" value="NZ_JAGGJQ010000008.1"/>
</dbReference>
<keyword evidence="16" id="KW-0067">ATP-binding</keyword>
<dbReference type="FunFam" id="3.40.50.720:FF:000083">
    <property type="entry name" value="Bifunctional aspartokinase/homoserine dehydrogenase"/>
    <property type="match status" value="1"/>
</dbReference>
<dbReference type="InterPro" id="IPR018042">
    <property type="entry name" value="Aspartate_kinase_CS"/>
</dbReference>
<evidence type="ECO:0000256" key="16">
    <source>
        <dbReference type="ARBA" id="ARBA00022840"/>
    </source>
</evidence>
<dbReference type="GO" id="GO:0046872">
    <property type="term" value="F:metal ion binding"/>
    <property type="evidence" value="ECO:0007669"/>
    <property type="project" value="UniProtKB-KW"/>
</dbReference>
<dbReference type="InterPro" id="IPR005106">
    <property type="entry name" value="Asp/hSer_DH_NAD-bd"/>
</dbReference>
<dbReference type="NCBIfam" id="NF006959">
    <property type="entry name" value="PRK09436.1"/>
    <property type="match status" value="1"/>
</dbReference>
<keyword evidence="19" id="KW-0520">NAD</keyword>
<keyword evidence="20" id="KW-0915">Sodium</keyword>
<dbReference type="PROSITE" id="PS00324">
    <property type="entry name" value="ASPARTOKINASE"/>
    <property type="match status" value="1"/>
</dbReference>
<evidence type="ECO:0000259" key="28">
    <source>
        <dbReference type="PROSITE" id="PS51671"/>
    </source>
</evidence>
<evidence type="ECO:0000256" key="22">
    <source>
        <dbReference type="ARBA" id="ARBA00023167"/>
    </source>
</evidence>
<dbReference type="GO" id="GO:0004072">
    <property type="term" value="F:aspartate kinase activity"/>
    <property type="evidence" value="ECO:0007669"/>
    <property type="project" value="UniProtKB-EC"/>
</dbReference>
<proteinExistence type="inferred from homology"/>
<keyword evidence="14" id="KW-0547">Nucleotide-binding</keyword>
<dbReference type="Pfam" id="PF00742">
    <property type="entry name" value="Homoserine_dh"/>
    <property type="match status" value="1"/>
</dbReference>
<evidence type="ECO:0000256" key="8">
    <source>
        <dbReference type="ARBA" id="ARBA00010046"/>
    </source>
</evidence>
<comment type="similarity">
    <text evidence="7">In the C-terminal section; belongs to the homoserine dehydrogenase family.</text>
</comment>
<dbReference type="GO" id="GO:0050661">
    <property type="term" value="F:NADP binding"/>
    <property type="evidence" value="ECO:0007669"/>
    <property type="project" value="InterPro"/>
</dbReference>
<dbReference type="EMBL" id="JAUSUU010000008">
    <property type="protein sequence ID" value="MDQ0336284.1"/>
    <property type="molecule type" value="Genomic_DNA"/>
</dbReference>
<dbReference type="PROSITE" id="PS51671">
    <property type="entry name" value="ACT"/>
    <property type="match status" value="2"/>
</dbReference>
<keyword evidence="12" id="KW-0791">Threonine biosynthesis</keyword>
<evidence type="ECO:0000256" key="26">
    <source>
        <dbReference type="ARBA" id="ARBA00048841"/>
    </source>
</evidence>
<comment type="pathway">
    <text evidence="4">Amino-acid biosynthesis; L-threonine biosynthesis; L-threonine from L-aspartate: step 3/5.</text>
</comment>
<dbReference type="SUPFAM" id="SSF53633">
    <property type="entry name" value="Carbamate kinase-like"/>
    <property type="match status" value="1"/>
</dbReference>
<dbReference type="PROSITE" id="PS01042">
    <property type="entry name" value="HOMOSER_DHGENASE"/>
    <property type="match status" value="1"/>
</dbReference>
<comment type="subunit">
    <text evidence="9">Homotetramer.</text>
</comment>
<keyword evidence="32" id="KW-1185">Reference proteome</keyword>
<evidence type="ECO:0000256" key="4">
    <source>
        <dbReference type="ARBA" id="ARBA00005056"/>
    </source>
</evidence>
<dbReference type="Gene3D" id="3.40.50.720">
    <property type="entry name" value="NAD(P)-binding Rossmann-like Domain"/>
    <property type="match status" value="1"/>
</dbReference>
<evidence type="ECO:0000256" key="17">
    <source>
        <dbReference type="ARBA" id="ARBA00022857"/>
    </source>
</evidence>
<keyword evidence="13" id="KW-0479">Metal-binding</keyword>